<dbReference type="AlphaFoldDB" id="A0A8T1PTQ3"/>
<protein>
    <submittedName>
        <fullName evidence="1">Uncharacterized protein</fullName>
    </submittedName>
</protein>
<proteinExistence type="predicted"/>
<name>A0A8T1PTQ3_CARIL</name>
<comment type="caution">
    <text evidence="1">The sequence shown here is derived from an EMBL/GenBank/DDBJ whole genome shotgun (WGS) entry which is preliminary data.</text>
</comment>
<dbReference type="EMBL" id="CM031816">
    <property type="protein sequence ID" value="KAG6645628.1"/>
    <property type="molecule type" value="Genomic_DNA"/>
</dbReference>
<reference evidence="1" key="1">
    <citation type="submission" date="2020-12" db="EMBL/GenBank/DDBJ databases">
        <title>WGS assembly of Carya illinoinensis cv. Pawnee.</title>
        <authorList>
            <person name="Platts A."/>
            <person name="Shu S."/>
            <person name="Wright S."/>
            <person name="Barry K."/>
            <person name="Edger P."/>
            <person name="Pires J.C."/>
            <person name="Schmutz J."/>
        </authorList>
    </citation>
    <scope>NUCLEOTIDE SEQUENCE</scope>
    <source>
        <tissue evidence="1">Leaf</tissue>
    </source>
</reference>
<sequence length="34" mass="3893">MQLFPSPARSQYLFQKAGSQSQAFLEEDDEALLF</sequence>
<evidence type="ECO:0000313" key="1">
    <source>
        <dbReference type="EMBL" id="KAG6645628.1"/>
    </source>
</evidence>
<organism evidence="1 2">
    <name type="scientific">Carya illinoinensis</name>
    <name type="common">Pecan</name>
    <dbReference type="NCBI Taxonomy" id="32201"/>
    <lineage>
        <taxon>Eukaryota</taxon>
        <taxon>Viridiplantae</taxon>
        <taxon>Streptophyta</taxon>
        <taxon>Embryophyta</taxon>
        <taxon>Tracheophyta</taxon>
        <taxon>Spermatophyta</taxon>
        <taxon>Magnoliopsida</taxon>
        <taxon>eudicotyledons</taxon>
        <taxon>Gunneridae</taxon>
        <taxon>Pentapetalae</taxon>
        <taxon>rosids</taxon>
        <taxon>fabids</taxon>
        <taxon>Fagales</taxon>
        <taxon>Juglandaceae</taxon>
        <taxon>Carya</taxon>
    </lineage>
</organism>
<accession>A0A8T1PTQ3</accession>
<gene>
    <name evidence="1" type="ORF">CIPAW_08G135400</name>
</gene>
<keyword evidence="2" id="KW-1185">Reference proteome</keyword>
<evidence type="ECO:0000313" key="2">
    <source>
        <dbReference type="Proteomes" id="UP000811609"/>
    </source>
</evidence>
<dbReference type="Proteomes" id="UP000811609">
    <property type="component" value="Chromosome 8"/>
</dbReference>